<reference evidence="4" key="2">
    <citation type="submission" date="2010-04" db="EMBL/GenBank/DDBJ databases">
        <title>Genome sequence of Salinibacter ruber M8.</title>
        <authorList>
            <consortium name="Genoscope"/>
        </authorList>
    </citation>
    <scope>NUCLEOTIDE SEQUENCE [LARGE SCALE GENOMIC DNA]</scope>
    <source>
        <strain evidence="4">M8</strain>
    </source>
</reference>
<evidence type="ECO:0000256" key="1">
    <source>
        <dbReference type="SAM" id="Phobius"/>
    </source>
</evidence>
<dbReference type="KEGG" id="srm:SRM_00528"/>
<dbReference type="Gene3D" id="2.70.70.10">
    <property type="entry name" value="Glucose Permease (Domain IIA)"/>
    <property type="match status" value="1"/>
</dbReference>
<keyword evidence="1" id="KW-1133">Transmembrane helix</keyword>
<dbReference type="CDD" id="cd12797">
    <property type="entry name" value="M23_peptidase"/>
    <property type="match status" value="1"/>
</dbReference>
<feature type="transmembrane region" description="Helical" evidence="1">
    <location>
        <begin position="149"/>
        <end position="168"/>
    </location>
</feature>
<dbReference type="GO" id="GO:0004222">
    <property type="term" value="F:metalloendopeptidase activity"/>
    <property type="evidence" value="ECO:0007669"/>
    <property type="project" value="TreeGrafter"/>
</dbReference>
<dbReference type="HOGENOM" id="CLU_074787_0_0_10"/>
<dbReference type="InterPro" id="IPR011055">
    <property type="entry name" value="Dup_hybrid_motif"/>
</dbReference>
<reference evidence="3 4" key="1">
    <citation type="journal article" date="2010" name="ISME J.">
        <title>Fine-scale evolution: genomic, phenotypic and ecological differentiation in two coexisting Salinibacter ruber strains.</title>
        <authorList>
            <person name="Pena A."/>
            <person name="Teeling H."/>
            <person name="Huerta-Cepas J."/>
            <person name="Santos F."/>
            <person name="Yarza P."/>
            <person name="Brito-Echeverria J."/>
            <person name="Lucio M."/>
            <person name="Schmitt-Kopplin P."/>
            <person name="Meseguer I."/>
            <person name="Schenowitz C."/>
            <person name="Dossat C."/>
            <person name="Barbe V."/>
            <person name="Dopazo J."/>
            <person name="Rossello-Mora R."/>
            <person name="Schuler M."/>
            <person name="Glockner F.O."/>
            <person name="Amann R."/>
            <person name="Gabaldon T."/>
            <person name="Anton J."/>
        </authorList>
    </citation>
    <scope>NUCLEOTIDE SEQUENCE [LARGE SCALE GENOMIC DNA]</scope>
    <source>
        <strain evidence="3 4">M8</strain>
    </source>
</reference>
<sequence>MCVFNFVCSKRVLRPHGPCISVGPMTTLVRGKARRGNRRRAQGPNQPGCAVHGNSRSDMTLLIASALLPLLILPGAALVWLTRRSPCRLLWGLKAAAVGGYVGLTYHLGSWYMLSTHGRYVLLGLFAVGAGYGGWRMRHQVFWTRPRGWQWAGPGLAAVLLLLSVVGLRQRNQAREIPAPPVNLTVPLRDGPVYVASGGSRSITNPHLKVDAPELQTWRGQRWGLDLVQLYPSGNRASGLYPTALARYAVFGAPVYAPCDGVVETTAGSLPDRSPPARDTARKAGNHVLLRCAPDAYVLLAHLKQGSVRVESGDSVSPDTRLGRVGNSGNSWEPHLHISAQDTVGTSALLDADPRPITFDGRFPIRNDVVRTNGAGRR</sequence>
<evidence type="ECO:0000313" key="4">
    <source>
        <dbReference type="Proteomes" id="UP000000933"/>
    </source>
</evidence>
<feature type="domain" description="M23ase beta-sheet core" evidence="2">
    <location>
        <begin position="252"/>
        <end position="341"/>
    </location>
</feature>
<dbReference type="PANTHER" id="PTHR21666">
    <property type="entry name" value="PEPTIDASE-RELATED"/>
    <property type="match status" value="1"/>
</dbReference>
<feature type="transmembrane region" description="Helical" evidence="1">
    <location>
        <begin position="120"/>
        <end position="137"/>
    </location>
</feature>
<organism evidence="3 4">
    <name type="scientific">Salinibacter ruber (strain M8)</name>
    <dbReference type="NCBI Taxonomy" id="761659"/>
    <lineage>
        <taxon>Bacteria</taxon>
        <taxon>Pseudomonadati</taxon>
        <taxon>Rhodothermota</taxon>
        <taxon>Rhodothermia</taxon>
        <taxon>Rhodothermales</taxon>
        <taxon>Salinibacteraceae</taxon>
        <taxon>Salinibacter</taxon>
    </lineage>
</organism>
<dbReference type="PANTHER" id="PTHR21666:SF285">
    <property type="entry name" value="M23 FAMILY METALLOPEPTIDASE"/>
    <property type="match status" value="1"/>
</dbReference>
<dbReference type="Proteomes" id="UP000000933">
    <property type="component" value="Chromosome"/>
</dbReference>
<name>D5H5Z4_SALRM</name>
<dbReference type="SUPFAM" id="SSF51261">
    <property type="entry name" value="Duplicated hybrid motif"/>
    <property type="match status" value="1"/>
</dbReference>
<keyword evidence="1" id="KW-0472">Membrane</keyword>
<feature type="transmembrane region" description="Helical" evidence="1">
    <location>
        <begin position="61"/>
        <end position="81"/>
    </location>
</feature>
<keyword evidence="1" id="KW-0812">Transmembrane</keyword>
<evidence type="ECO:0000313" key="3">
    <source>
        <dbReference type="EMBL" id="CBH23449.1"/>
    </source>
</evidence>
<dbReference type="InterPro" id="IPR050570">
    <property type="entry name" value="Cell_wall_metabolism_enzyme"/>
</dbReference>
<proteinExistence type="predicted"/>
<dbReference type="AlphaFoldDB" id="D5H5Z4"/>
<protein>
    <recommendedName>
        <fullName evidence="2">M23ase beta-sheet core domain-containing protein</fullName>
    </recommendedName>
</protein>
<dbReference type="EMBL" id="FP565814">
    <property type="protein sequence ID" value="CBH23449.1"/>
    <property type="molecule type" value="Genomic_DNA"/>
</dbReference>
<feature type="transmembrane region" description="Helical" evidence="1">
    <location>
        <begin position="93"/>
        <end position="114"/>
    </location>
</feature>
<evidence type="ECO:0000259" key="2">
    <source>
        <dbReference type="Pfam" id="PF01551"/>
    </source>
</evidence>
<dbReference type="InterPro" id="IPR016047">
    <property type="entry name" value="M23ase_b-sheet_dom"/>
</dbReference>
<dbReference type="Pfam" id="PF01551">
    <property type="entry name" value="Peptidase_M23"/>
    <property type="match status" value="1"/>
</dbReference>
<accession>D5H5Z4</accession>
<gene>
    <name evidence="3" type="ordered locus">SRM_00528</name>
</gene>